<proteinExistence type="predicted"/>
<dbReference type="EnsemblMetazoa" id="XM_012207962.1">
    <property type="protein sequence ID" value="XP_012063352.1"/>
    <property type="gene ID" value="LOC105626668"/>
</dbReference>
<dbReference type="OrthoDB" id="8185744at2759"/>
<organism evidence="2 3">
    <name type="scientific">Atta cephalotes</name>
    <name type="common">Leafcutter ant</name>
    <dbReference type="NCBI Taxonomy" id="12957"/>
    <lineage>
        <taxon>Eukaryota</taxon>
        <taxon>Metazoa</taxon>
        <taxon>Ecdysozoa</taxon>
        <taxon>Arthropoda</taxon>
        <taxon>Hexapoda</taxon>
        <taxon>Insecta</taxon>
        <taxon>Pterygota</taxon>
        <taxon>Neoptera</taxon>
        <taxon>Endopterygota</taxon>
        <taxon>Hymenoptera</taxon>
        <taxon>Apocrita</taxon>
        <taxon>Aculeata</taxon>
        <taxon>Formicoidea</taxon>
        <taxon>Formicidae</taxon>
        <taxon>Myrmicinae</taxon>
        <taxon>Atta</taxon>
    </lineage>
</organism>
<dbReference type="InterPro" id="IPR026243">
    <property type="entry name" value="HAUS1"/>
</dbReference>
<dbReference type="OMA" id="DKLFRNC"/>
<keyword evidence="3" id="KW-1185">Reference proteome</keyword>
<dbReference type="InParanoid" id="A0A158P0P4"/>
<sequence>MDSEVASSSCNDSVFIATDVATDVAKCQEGNTSTEKVSLLRDLQKAILETTEENTAYTKEMTTLLAKLNLDVKTLPNDIKEGLEKVSSILKAEKLFEFDETSLRVVRERKIIEEKRREREEKQMSVQYDKLFRNCTKLQTKLDHLQNAIDILKNSTHFTEEDKNDVYCNKVFLSTKLKEYQQTVEKLETDLSDMQVDEFYSKKILNKYKLYLEKTSNLAELNQSLAQYEDLPPNLLQAKLLIEGKRKEYEKLEQIFLEKSQEI</sequence>
<protein>
    <submittedName>
        <fullName evidence="2">Uncharacterized protein</fullName>
    </submittedName>
</protein>
<reference evidence="2" key="2">
    <citation type="submission" date="2016-04" db="UniProtKB">
        <authorList>
            <consortium name="EnsemblMetazoa"/>
        </authorList>
    </citation>
    <scope>IDENTIFICATION</scope>
</reference>
<gene>
    <name evidence="2" type="primary">105626668</name>
</gene>
<dbReference type="Proteomes" id="UP000005205">
    <property type="component" value="Unassembled WGS sequence"/>
</dbReference>
<name>A0A158P0P4_ATTCE</name>
<dbReference type="eggNOG" id="ENOG502TCGQ">
    <property type="taxonomic scope" value="Eukaryota"/>
</dbReference>
<dbReference type="EMBL" id="ADTU01005682">
    <property type="status" value="NOT_ANNOTATED_CDS"/>
    <property type="molecule type" value="Genomic_DNA"/>
</dbReference>
<feature type="coiled-coil region" evidence="1">
    <location>
        <begin position="128"/>
        <end position="262"/>
    </location>
</feature>
<accession>A0A158P0P4</accession>
<evidence type="ECO:0000313" key="2">
    <source>
        <dbReference type="EnsemblMetazoa" id="XP_012063352.1"/>
    </source>
</evidence>
<dbReference type="AlphaFoldDB" id="A0A158P0P4"/>
<evidence type="ECO:0000313" key="3">
    <source>
        <dbReference type="Proteomes" id="UP000005205"/>
    </source>
</evidence>
<keyword evidence="1" id="KW-0175">Coiled coil</keyword>
<reference evidence="3" key="1">
    <citation type="journal article" date="2011" name="PLoS Genet.">
        <title>The genome sequence of the leaf-cutter ant Atta cephalotes reveals insights into its obligate symbiotic lifestyle.</title>
        <authorList>
            <person name="Suen G."/>
            <person name="Teiling C."/>
            <person name="Li L."/>
            <person name="Holt C."/>
            <person name="Abouheif E."/>
            <person name="Bornberg-Bauer E."/>
            <person name="Bouffard P."/>
            <person name="Caldera E.J."/>
            <person name="Cash E."/>
            <person name="Cavanaugh A."/>
            <person name="Denas O."/>
            <person name="Elhaik E."/>
            <person name="Fave M.J."/>
            <person name="Gadau J."/>
            <person name="Gibson J.D."/>
            <person name="Graur D."/>
            <person name="Grubbs K.J."/>
            <person name="Hagen D.E."/>
            <person name="Harkins T.T."/>
            <person name="Helmkampf M."/>
            <person name="Hu H."/>
            <person name="Johnson B.R."/>
            <person name="Kim J."/>
            <person name="Marsh S.E."/>
            <person name="Moeller J.A."/>
            <person name="Munoz-Torres M.C."/>
            <person name="Murphy M.C."/>
            <person name="Naughton M.C."/>
            <person name="Nigam S."/>
            <person name="Overson R."/>
            <person name="Rajakumar R."/>
            <person name="Reese J.T."/>
            <person name="Scott J.J."/>
            <person name="Smith C.R."/>
            <person name="Tao S."/>
            <person name="Tsutsui N.D."/>
            <person name="Viljakainen L."/>
            <person name="Wissler L."/>
            <person name="Yandell M.D."/>
            <person name="Zimmer F."/>
            <person name="Taylor J."/>
            <person name="Slater S.C."/>
            <person name="Clifton S.W."/>
            <person name="Warren W.C."/>
            <person name="Elsik C.G."/>
            <person name="Smith C.D."/>
            <person name="Weinstock G.M."/>
            <person name="Gerardo N.M."/>
            <person name="Currie C.R."/>
        </authorList>
    </citation>
    <scope>NUCLEOTIDE SEQUENCE [LARGE SCALE GENOMIC DNA]</scope>
</reference>
<evidence type="ECO:0000256" key="1">
    <source>
        <dbReference type="SAM" id="Coils"/>
    </source>
</evidence>
<dbReference type="Pfam" id="PF25762">
    <property type="entry name" value="HAUS1"/>
    <property type="match status" value="1"/>
</dbReference>
<dbReference type="KEGG" id="acep:105626668"/>